<feature type="domain" description="Proteinase inhibitor I42 chagasin" evidence="5">
    <location>
        <begin position="43"/>
        <end position="128"/>
    </location>
</feature>
<dbReference type="InterPro" id="IPR018990">
    <property type="entry name" value="Prot_inh_I42_chagasin"/>
</dbReference>
<feature type="chain" id="PRO_5021306268" description="Protease inhibitor" evidence="3">
    <location>
        <begin position="27"/>
        <end position="252"/>
    </location>
</feature>
<gene>
    <name evidence="6" type="ORF">Pmgp_01340</name>
</gene>
<evidence type="ECO:0000256" key="1">
    <source>
        <dbReference type="ARBA" id="ARBA00022690"/>
    </source>
</evidence>
<organism evidence="6 7">
    <name type="scientific">Pelotomaculum propionicicum</name>
    <dbReference type="NCBI Taxonomy" id="258475"/>
    <lineage>
        <taxon>Bacteria</taxon>
        <taxon>Bacillati</taxon>
        <taxon>Bacillota</taxon>
        <taxon>Clostridia</taxon>
        <taxon>Eubacteriales</taxon>
        <taxon>Desulfotomaculaceae</taxon>
        <taxon>Pelotomaculum</taxon>
    </lineage>
</organism>
<dbReference type="AlphaFoldDB" id="A0A4Y7RSV8"/>
<dbReference type="SUPFAM" id="SSF141066">
    <property type="entry name" value="ICP-like"/>
    <property type="match status" value="1"/>
</dbReference>
<name>A0A4Y7RSV8_9FIRM</name>
<dbReference type="InterPro" id="IPR012854">
    <property type="entry name" value="Cu_amine_oxidase-like_N"/>
</dbReference>
<feature type="domain" description="Copper amine oxidase-like N-terminal" evidence="4">
    <location>
        <begin position="138"/>
        <end position="248"/>
    </location>
</feature>
<dbReference type="InterPro" id="IPR036331">
    <property type="entry name" value="Chagasin-like_sf"/>
</dbReference>
<dbReference type="Pfam" id="PF07833">
    <property type="entry name" value="Cu_amine_oxidN1"/>
    <property type="match status" value="1"/>
</dbReference>
<comment type="caution">
    <text evidence="6">The sequence shown here is derived from an EMBL/GenBank/DDBJ whole genome shotgun (WGS) entry which is preliminary data.</text>
</comment>
<keyword evidence="7" id="KW-1185">Reference proteome</keyword>
<evidence type="ECO:0000256" key="2">
    <source>
        <dbReference type="ARBA" id="ARBA00022704"/>
    </source>
</evidence>
<dbReference type="Gene3D" id="3.30.457.10">
    <property type="entry name" value="Copper amine oxidase-like, N-terminal domain"/>
    <property type="match status" value="1"/>
</dbReference>
<dbReference type="GO" id="GO:0004869">
    <property type="term" value="F:cysteine-type endopeptidase inhibitor activity"/>
    <property type="evidence" value="ECO:0007669"/>
    <property type="project" value="UniProtKB-KW"/>
</dbReference>
<protein>
    <recommendedName>
        <fullName evidence="8">Protease inhibitor</fullName>
    </recommendedName>
</protein>
<proteinExistence type="predicted"/>
<evidence type="ECO:0008006" key="8">
    <source>
        <dbReference type="Google" id="ProtNLM"/>
    </source>
</evidence>
<dbReference type="InterPro" id="IPR052781">
    <property type="entry name" value="Cys_protease_inhibitor_I42"/>
</dbReference>
<dbReference type="Proteomes" id="UP000297597">
    <property type="component" value="Unassembled WGS sequence"/>
</dbReference>
<dbReference type="InterPro" id="IPR036582">
    <property type="entry name" value="Mao_N_sf"/>
</dbReference>
<feature type="signal peptide" evidence="3">
    <location>
        <begin position="1"/>
        <end position="26"/>
    </location>
</feature>
<evidence type="ECO:0000313" key="6">
    <source>
        <dbReference type="EMBL" id="TEB11973.1"/>
    </source>
</evidence>
<evidence type="ECO:0000259" key="5">
    <source>
        <dbReference type="Pfam" id="PF09394"/>
    </source>
</evidence>
<dbReference type="PANTHER" id="PTHR36530">
    <property type="entry name" value="INHIBITOR OF CYSTEINE PEPTIDASE"/>
    <property type="match status" value="1"/>
</dbReference>
<dbReference type="PANTHER" id="PTHR36530:SF1">
    <property type="entry name" value="AMOEBIASIN-1"/>
    <property type="match status" value="1"/>
</dbReference>
<reference evidence="6 7" key="1">
    <citation type="journal article" date="2018" name="Environ. Microbiol.">
        <title>Novel energy conservation strategies and behaviour of Pelotomaculum schinkii driving syntrophic propionate catabolism.</title>
        <authorList>
            <person name="Hidalgo-Ahumada C.A.P."/>
            <person name="Nobu M.K."/>
            <person name="Narihiro T."/>
            <person name="Tamaki H."/>
            <person name="Liu W.T."/>
            <person name="Kamagata Y."/>
            <person name="Stams A.J.M."/>
            <person name="Imachi H."/>
            <person name="Sousa D.Z."/>
        </authorList>
    </citation>
    <scope>NUCLEOTIDE SEQUENCE [LARGE SCALE GENOMIC DNA]</scope>
    <source>
        <strain evidence="6 7">MGP</strain>
    </source>
</reference>
<keyword evidence="2" id="KW-0789">Thiol protease inhibitor</keyword>
<accession>A0A4Y7RSV8</accession>
<keyword evidence="3" id="KW-0732">Signal</keyword>
<dbReference type="Gene3D" id="2.60.40.2020">
    <property type="match status" value="1"/>
</dbReference>
<dbReference type="SUPFAM" id="SSF55383">
    <property type="entry name" value="Copper amine oxidase, domain N"/>
    <property type="match status" value="1"/>
</dbReference>
<dbReference type="Pfam" id="PF09394">
    <property type="entry name" value="Inhibitor_I42"/>
    <property type="match status" value="1"/>
</dbReference>
<keyword evidence="1" id="KW-0646">Protease inhibitor</keyword>
<dbReference type="RefSeq" id="WP_243119755.1">
    <property type="nucleotide sequence ID" value="NZ_QFFZ01000010.1"/>
</dbReference>
<evidence type="ECO:0000313" key="7">
    <source>
        <dbReference type="Proteomes" id="UP000297597"/>
    </source>
</evidence>
<evidence type="ECO:0000259" key="4">
    <source>
        <dbReference type="Pfam" id="PF07833"/>
    </source>
</evidence>
<dbReference type="EMBL" id="QFFZ01000010">
    <property type="protein sequence ID" value="TEB11973.1"/>
    <property type="molecule type" value="Genomic_DNA"/>
</dbReference>
<evidence type="ECO:0000256" key="3">
    <source>
        <dbReference type="SAM" id="SignalP"/>
    </source>
</evidence>
<sequence>MTKTRLYLYFAVLVVTLLFIPAGAYAAQALDESSNGDVVVLVEGQSLELSLPGNPSTGYEWQYFPQPDSNILKEAKHEFQGASIPLPGAGGREYWTFQAAGAGTVTLSLAYMRPWESRMPEHTFKIEVIVTPQVTVLLDGKTLAFDVPPVIEKGRTLVPLRALFEAPGAAVTWDPETRKVTAQKEDITVELTVGNEKALWSGPKDVHEVILEAPPKIIGDRVLAPLRFVSEALGDRVDWDEATRTVRITSII</sequence>